<sequence length="476" mass="54453">MENHFILFLSFILPVLVTVFLFYIFKSKSQNKPNLPPGSYGWPVIGETLGFMNEPHDKWIGDRMKKYSSKIFKTKLLGEPVVFLCGTAGHKFIASNELQMFLAWRPKSQQKIYRSSTEAESATPIPRQTETQIVRAPNFLKPDALVQYVGTMDTLVQEHLDRYWVGKQIVDAHKLSLHLLLTLACRFLMGYQDHARIEKLSDYMNSVMFALDVIPLKIPGTCFYKGLKAAESVRKEIRVLIKEKKVAMASGVEMQDIFSFMISRPDPSTGKFTPEDDIADKMMGLLSAAFNSPCINITFIMKFLAERPEILQKVRDEQFEVAKSKNPGEPLNWADIQKMKYSWNVALEVMRHRPPVQGFFREATTDFTYEGYTIPKGWKVCWSVSSTNMDPELFPEPEVFDPTRFDRGAPPPYSNVPFGSGPRSCPGKDYARMQILTFLHHVVTRFNWDLINPDCKVLGGMNPIPIEGLPIRLHNY</sequence>
<evidence type="ECO:0000256" key="5">
    <source>
        <dbReference type="ARBA" id="ARBA00022723"/>
    </source>
</evidence>
<dbReference type="GO" id="GO:0020037">
    <property type="term" value="F:heme binding"/>
    <property type="evidence" value="ECO:0007669"/>
    <property type="project" value="InterPro"/>
</dbReference>
<keyword evidence="10" id="KW-0503">Monooxygenase</keyword>
<proteinExistence type="inferred from homology"/>
<dbReference type="GO" id="GO:0016705">
    <property type="term" value="F:oxidoreductase activity, acting on paired donors, with incorporation or reduction of molecular oxygen"/>
    <property type="evidence" value="ECO:0007669"/>
    <property type="project" value="InterPro"/>
</dbReference>
<evidence type="ECO:0000256" key="11">
    <source>
        <dbReference type="SAM" id="Phobius"/>
    </source>
</evidence>
<dbReference type="PRINTS" id="PR00463">
    <property type="entry name" value="EP450I"/>
</dbReference>
<dbReference type="InterPro" id="IPR002401">
    <property type="entry name" value="Cyt_P450_E_grp-I"/>
</dbReference>
<dbReference type="GO" id="GO:0004497">
    <property type="term" value="F:monooxygenase activity"/>
    <property type="evidence" value="ECO:0007669"/>
    <property type="project" value="UniProtKB-KW"/>
</dbReference>
<evidence type="ECO:0000256" key="2">
    <source>
        <dbReference type="ARBA" id="ARBA00004167"/>
    </source>
</evidence>
<keyword evidence="7 10" id="KW-0560">Oxidoreductase</keyword>
<keyword evidence="8 9" id="KW-0408">Iron</keyword>
<dbReference type="CDD" id="cd11043">
    <property type="entry name" value="CYP90-like"/>
    <property type="match status" value="1"/>
</dbReference>
<dbReference type="EMBL" id="JAEACU010000010">
    <property type="protein sequence ID" value="KAH7516419.1"/>
    <property type="molecule type" value="Genomic_DNA"/>
</dbReference>
<reference evidence="12" key="1">
    <citation type="journal article" date="2021" name="Front. Plant Sci.">
        <title>Chromosome-Scale Genome Assembly for Chinese Sour Jujube and Insights Into Its Genome Evolution and Domestication Signature.</title>
        <authorList>
            <person name="Shen L.-Y."/>
            <person name="Luo H."/>
            <person name="Wang X.-L."/>
            <person name="Wang X.-M."/>
            <person name="Qiu X.-J."/>
            <person name="Liu H."/>
            <person name="Zhou S.-S."/>
            <person name="Jia K.-H."/>
            <person name="Nie S."/>
            <person name="Bao Y.-T."/>
            <person name="Zhang R.-G."/>
            <person name="Yun Q.-Z."/>
            <person name="Chai Y.-H."/>
            <person name="Lu J.-Y."/>
            <person name="Li Y."/>
            <person name="Zhao S.-W."/>
            <person name="Mao J.-F."/>
            <person name="Jia S.-G."/>
            <person name="Mao Y.-M."/>
        </authorList>
    </citation>
    <scope>NUCLEOTIDE SEQUENCE</scope>
    <source>
        <strain evidence="12">AT0</strain>
        <tissue evidence="12">Leaf</tissue>
    </source>
</reference>
<dbReference type="PROSITE" id="PS00086">
    <property type="entry name" value="CYTOCHROME_P450"/>
    <property type="match status" value="1"/>
</dbReference>
<keyword evidence="5 9" id="KW-0479">Metal-binding</keyword>
<evidence type="ECO:0000256" key="6">
    <source>
        <dbReference type="ARBA" id="ARBA00022989"/>
    </source>
</evidence>
<name>A0A978UNL7_ZIZJJ</name>
<dbReference type="InterPro" id="IPR017972">
    <property type="entry name" value="Cyt_P450_CS"/>
</dbReference>
<dbReference type="FunFam" id="1.10.630.10:FF:000022">
    <property type="entry name" value="Taxadiene 5-alpha hydroxylase"/>
    <property type="match status" value="1"/>
</dbReference>
<evidence type="ECO:0000256" key="7">
    <source>
        <dbReference type="ARBA" id="ARBA00023002"/>
    </source>
</evidence>
<dbReference type="GO" id="GO:0016125">
    <property type="term" value="P:sterol metabolic process"/>
    <property type="evidence" value="ECO:0007669"/>
    <property type="project" value="TreeGrafter"/>
</dbReference>
<feature type="transmembrane region" description="Helical" evidence="11">
    <location>
        <begin position="6"/>
        <end position="25"/>
    </location>
</feature>
<evidence type="ECO:0000256" key="10">
    <source>
        <dbReference type="RuleBase" id="RU000461"/>
    </source>
</evidence>
<evidence type="ECO:0000256" key="8">
    <source>
        <dbReference type="ARBA" id="ARBA00023004"/>
    </source>
</evidence>
<dbReference type="Gene3D" id="1.10.630.10">
    <property type="entry name" value="Cytochrome P450"/>
    <property type="match status" value="1"/>
</dbReference>
<dbReference type="InterPro" id="IPR001128">
    <property type="entry name" value="Cyt_P450"/>
</dbReference>
<evidence type="ECO:0000313" key="13">
    <source>
        <dbReference type="Proteomes" id="UP000813462"/>
    </source>
</evidence>
<organism evidence="12 13">
    <name type="scientific">Ziziphus jujuba var. spinosa</name>
    <dbReference type="NCBI Taxonomy" id="714518"/>
    <lineage>
        <taxon>Eukaryota</taxon>
        <taxon>Viridiplantae</taxon>
        <taxon>Streptophyta</taxon>
        <taxon>Embryophyta</taxon>
        <taxon>Tracheophyta</taxon>
        <taxon>Spermatophyta</taxon>
        <taxon>Magnoliopsida</taxon>
        <taxon>eudicotyledons</taxon>
        <taxon>Gunneridae</taxon>
        <taxon>Pentapetalae</taxon>
        <taxon>rosids</taxon>
        <taxon>fabids</taxon>
        <taxon>Rosales</taxon>
        <taxon>Rhamnaceae</taxon>
        <taxon>Paliureae</taxon>
        <taxon>Ziziphus</taxon>
    </lineage>
</organism>
<dbReference type="PANTHER" id="PTHR24286:SF88">
    <property type="entry name" value="BETA-AMYRIN 28-OXIDASE-LIKE"/>
    <property type="match status" value="1"/>
</dbReference>
<dbReference type="GO" id="GO:0005506">
    <property type="term" value="F:iron ion binding"/>
    <property type="evidence" value="ECO:0007669"/>
    <property type="project" value="InterPro"/>
</dbReference>
<dbReference type="PRINTS" id="PR00385">
    <property type="entry name" value="P450"/>
</dbReference>
<dbReference type="InterPro" id="IPR036396">
    <property type="entry name" value="Cyt_P450_sf"/>
</dbReference>
<keyword evidence="4 11" id="KW-0812">Transmembrane</keyword>
<gene>
    <name evidence="12" type="ORF">FEM48_Zijuj10G0133300</name>
</gene>
<keyword evidence="6 11" id="KW-1133">Transmembrane helix</keyword>
<comment type="similarity">
    <text evidence="3 10">Belongs to the cytochrome P450 family.</text>
</comment>
<evidence type="ECO:0000256" key="4">
    <source>
        <dbReference type="ARBA" id="ARBA00022692"/>
    </source>
</evidence>
<dbReference type="Proteomes" id="UP000813462">
    <property type="component" value="Unassembled WGS sequence"/>
</dbReference>
<evidence type="ECO:0008006" key="14">
    <source>
        <dbReference type="Google" id="ProtNLM"/>
    </source>
</evidence>
<keyword evidence="9 10" id="KW-0349">Heme</keyword>
<dbReference type="GO" id="GO:0016020">
    <property type="term" value="C:membrane"/>
    <property type="evidence" value="ECO:0007669"/>
    <property type="project" value="UniProtKB-SubCell"/>
</dbReference>
<evidence type="ECO:0000256" key="3">
    <source>
        <dbReference type="ARBA" id="ARBA00010617"/>
    </source>
</evidence>
<dbReference type="Pfam" id="PF00067">
    <property type="entry name" value="p450"/>
    <property type="match status" value="1"/>
</dbReference>
<dbReference type="OrthoDB" id="1372046at2759"/>
<dbReference type="PANTHER" id="PTHR24286">
    <property type="entry name" value="CYTOCHROME P450 26"/>
    <property type="match status" value="1"/>
</dbReference>
<comment type="cofactor">
    <cofactor evidence="1 9">
        <name>heme</name>
        <dbReference type="ChEBI" id="CHEBI:30413"/>
    </cofactor>
</comment>
<comment type="subcellular location">
    <subcellularLocation>
        <location evidence="2">Membrane</location>
        <topology evidence="2">Single-pass membrane protein</topology>
    </subcellularLocation>
</comment>
<evidence type="ECO:0000313" key="12">
    <source>
        <dbReference type="EMBL" id="KAH7516419.1"/>
    </source>
</evidence>
<keyword evidence="11" id="KW-0472">Membrane</keyword>
<evidence type="ECO:0000256" key="1">
    <source>
        <dbReference type="ARBA" id="ARBA00001971"/>
    </source>
</evidence>
<protein>
    <recommendedName>
        <fullName evidence="14">Beta-amyrin 28-oxidase-like</fullName>
    </recommendedName>
</protein>
<dbReference type="SUPFAM" id="SSF48264">
    <property type="entry name" value="Cytochrome P450"/>
    <property type="match status" value="1"/>
</dbReference>
<feature type="binding site" description="axial binding residue" evidence="9">
    <location>
        <position position="425"/>
    </location>
    <ligand>
        <name>heme</name>
        <dbReference type="ChEBI" id="CHEBI:30413"/>
    </ligand>
    <ligandPart>
        <name>Fe</name>
        <dbReference type="ChEBI" id="CHEBI:18248"/>
    </ligandPart>
</feature>
<comment type="caution">
    <text evidence="12">The sequence shown here is derived from an EMBL/GenBank/DDBJ whole genome shotgun (WGS) entry which is preliminary data.</text>
</comment>
<accession>A0A978UNL7</accession>
<evidence type="ECO:0000256" key="9">
    <source>
        <dbReference type="PIRSR" id="PIRSR602401-1"/>
    </source>
</evidence>
<dbReference type="AlphaFoldDB" id="A0A978UNL7"/>